<evidence type="ECO:0000313" key="2">
    <source>
        <dbReference type="Proteomes" id="UP001461498"/>
    </source>
</evidence>
<evidence type="ECO:0000313" key="1">
    <source>
        <dbReference type="EMBL" id="KAK9507929.1"/>
    </source>
</evidence>
<comment type="caution">
    <text evidence="1">The sequence shown here is derived from an EMBL/GenBank/DDBJ whole genome shotgun (WGS) entry which is preliminary data.</text>
</comment>
<dbReference type="Proteomes" id="UP001461498">
    <property type="component" value="Unassembled WGS sequence"/>
</dbReference>
<keyword evidence="2" id="KW-1185">Reference proteome</keyword>
<reference evidence="1 2" key="1">
    <citation type="submission" date="2022-12" db="EMBL/GenBank/DDBJ databases">
        <title>Chromosome-level genome assembly of true bugs.</title>
        <authorList>
            <person name="Ma L."/>
            <person name="Li H."/>
        </authorList>
    </citation>
    <scope>NUCLEOTIDE SEQUENCE [LARGE SCALE GENOMIC DNA]</scope>
    <source>
        <strain evidence="1">Lab_2022b</strain>
    </source>
</reference>
<accession>A0AAW1DCY2</accession>
<dbReference type="EMBL" id="JAPXFL010000004">
    <property type="protein sequence ID" value="KAK9507929.1"/>
    <property type="molecule type" value="Genomic_DNA"/>
</dbReference>
<sequence length="210" mass="24027">MVAGKLNGVWAFQIENDYAEKYNESLPPKWIEIVRDSGVVNASDLGHSFVVTPVTNENSDENSFNTEDEICRSKEEMSSYHSVNDDIMKNKNPVFEIPIKFIKKRKTKNEKIFNGILKKLNEICNINENEFDLFGKSVAVHLKKMPIERALACKEKLLNIIVEERLNHEYIEISDTCSITSNNDASRSSSPSWSEMVLKPVSWDFDSSED</sequence>
<dbReference type="AlphaFoldDB" id="A0AAW1DCY2"/>
<name>A0AAW1DCY2_9HEMI</name>
<evidence type="ECO:0008006" key="3">
    <source>
        <dbReference type="Google" id="ProtNLM"/>
    </source>
</evidence>
<protein>
    <recommendedName>
        <fullName evidence="3">BESS domain-containing protein</fullName>
    </recommendedName>
</protein>
<proteinExistence type="predicted"/>
<gene>
    <name evidence="1" type="ORF">O3M35_007687</name>
</gene>
<organism evidence="1 2">
    <name type="scientific">Rhynocoris fuscipes</name>
    <dbReference type="NCBI Taxonomy" id="488301"/>
    <lineage>
        <taxon>Eukaryota</taxon>
        <taxon>Metazoa</taxon>
        <taxon>Ecdysozoa</taxon>
        <taxon>Arthropoda</taxon>
        <taxon>Hexapoda</taxon>
        <taxon>Insecta</taxon>
        <taxon>Pterygota</taxon>
        <taxon>Neoptera</taxon>
        <taxon>Paraneoptera</taxon>
        <taxon>Hemiptera</taxon>
        <taxon>Heteroptera</taxon>
        <taxon>Panheteroptera</taxon>
        <taxon>Cimicomorpha</taxon>
        <taxon>Reduviidae</taxon>
        <taxon>Harpactorinae</taxon>
        <taxon>Harpactorini</taxon>
        <taxon>Rhynocoris</taxon>
    </lineage>
</organism>